<evidence type="ECO:0000256" key="4">
    <source>
        <dbReference type="ARBA" id="ARBA00022833"/>
    </source>
</evidence>
<feature type="domain" description="HAT C-terminal dimerisation" evidence="6">
    <location>
        <begin position="71"/>
        <end position="144"/>
    </location>
</feature>
<evidence type="ECO:0000313" key="7">
    <source>
        <dbReference type="EMBL" id="MBW0550131.1"/>
    </source>
</evidence>
<protein>
    <recommendedName>
        <fullName evidence="6">HAT C-terminal dimerisation domain-containing protein</fullName>
    </recommendedName>
</protein>
<sequence length="153" mass="17552">MAHEETLVEFGTSSRALLSVFEEEALQHFEMPNEPNNPSAPQKRVQLYDELYTSSGPERHTLEMEIQRFFAKPPEAKDTDILAFWKSQGKLFPTLRDMAQKYLAIPATSAPSERVFSGGWKILSYQRTTLSPMQVENLACVKNWARTFCKLYS</sequence>
<evidence type="ECO:0000256" key="2">
    <source>
        <dbReference type="ARBA" id="ARBA00022723"/>
    </source>
</evidence>
<dbReference type="Pfam" id="PF05699">
    <property type="entry name" value="Dimer_Tnp_hAT"/>
    <property type="match status" value="1"/>
</dbReference>
<dbReference type="PANTHER" id="PTHR46481">
    <property type="entry name" value="ZINC FINGER BED DOMAIN-CONTAINING PROTEIN 4"/>
    <property type="match status" value="1"/>
</dbReference>
<accession>A0A9Q3P882</accession>
<evidence type="ECO:0000256" key="3">
    <source>
        <dbReference type="ARBA" id="ARBA00022771"/>
    </source>
</evidence>
<comment type="caution">
    <text evidence="7">The sequence shown here is derived from an EMBL/GenBank/DDBJ whole genome shotgun (WGS) entry which is preliminary data.</text>
</comment>
<dbReference type="GO" id="GO:0008270">
    <property type="term" value="F:zinc ion binding"/>
    <property type="evidence" value="ECO:0007669"/>
    <property type="project" value="UniProtKB-KW"/>
</dbReference>
<dbReference type="EMBL" id="AVOT02055614">
    <property type="protein sequence ID" value="MBW0550131.1"/>
    <property type="molecule type" value="Genomic_DNA"/>
</dbReference>
<evidence type="ECO:0000256" key="5">
    <source>
        <dbReference type="ARBA" id="ARBA00023242"/>
    </source>
</evidence>
<dbReference type="InterPro" id="IPR012337">
    <property type="entry name" value="RNaseH-like_sf"/>
</dbReference>
<organism evidence="7 8">
    <name type="scientific">Austropuccinia psidii MF-1</name>
    <dbReference type="NCBI Taxonomy" id="1389203"/>
    <lineage>
        <taxon>Eukaryota</taxon>
        <taxon>Fungi</taxon>
        <taxon>Dikarya</taxon>
        <taxon>Basidiomycota</taxon>
        <taxon>Pucciniomycotina</taxon>
        <taxon>Pucciniomycetes</taxon>
        <taxon>Pucciniales</taxon>
        <taxon>Sphaerophragmiaceae</taxon>
        <taxon>Austropuccinia</taxon>
    </lineage>
</organism>
<name>A0A9Q3P882_9BASI</name>
<dbReference type="Proteomes" id="UP000765509">
    <property type="component" value="Unassembled WGS sequence"/>
</dbReference>
<dbReference type="SUPFAM" id="SSF53098">
    <property type="entry name" value="Ribonuclease H-like"/>
    <property type="match status" value="1"/>
</dbReference>
<dbReference type="InterPro" id="IPR008906">
    <property type="entry name" value="HATC_C_dom"/>
</dbReference>
<dbReference type="GO" id="GO:0046983">
    <property type="term" value="F:protein dimerization activity"/>
    <property type="evidence" value="ECO:0007669"/>
    <property type="project" value="InterPro"/>
</dbReference>
<dbReference type="AlphaFoldDB" id="A0A9Q3P882"/>
<keyword evidence="5" id="KW-0539">Nucleus</keyword>
<dbReference type="InterPro" id="IPR052035">
    <property type="entry name" value="ZnF_BED_domain_contain"/>
</dbReference>
<dbReference type="OrthoDB" id="3560146at2759"/>
<reference evidence="7" key="1">
    <citation type="submission" date="2021-03" db="EMBL/GenBank/DDBJ databases">
        <title>Draft genome sequence of rust myrtle Austropuccinia psidii MF-1, a brazilian biotype.</title>
        <authorList>
            <person name="Quecine M.C."/>
            <person name="Pachon D.M.R."/>
            <person name="Bonatelli M.L."/>
            <person name="Correr F.H."/>
            <person name="Franceschini L.M."/>
            <person name="Leite T.F."/>
            <person name="Margarido G.R.A."/>
            <person name="Almeida C.A."/>
            <person name="Ferrarezi J.A."/>
            <person name="Labate C.A."/>
        </authorList>
    </citation>
    <scope>NUCLEOTIDE SEQUENCE</scope>
    <source>
        <strain evidence="7">MF-1</strain>
    </source>
</reference>
<keyword evidence="2" id="KW-0479">Metal-binding</keyword>
<dbReference type="GO" id="GO:0005634">
    <property type="term" value="C:nucleus"/>
    <property type="evidence" value="ECO:0007669"/>
    <property type="project" value="UniProtKB-SubCell"/>
</dbReference>
<evidence type="ECO:0000313" key="8">
    <source>
        <dbReference type="Proteomes" id="UP000765509"/>
    </source>
</evidence>
<gene>
    <name evidence="7" type="ORF">O181_089846</name>
</gene>
<evidence type="ECO:0000256" key="1">
    <source>
        <dbReference type="ARBA" id="ARBA00004123"/>
    </source>
</evidence>
<dbReference type="PANTHER" id="PTHR46481:SF10">
    <property type="entry name" value="ZINC FINGER BED DOMAIN-CONTAINING PROTEIN 39"/>
    <property type="match status" value="1"/>
</dbReference>
<keyword evidence="4" id="KW-0862">Zinc</keyword>
<comment type="subcellular location">
    <subcellularLocation>
        <location evidence="1">Nucleus</location>
    </subcellularLocation>
</comment>
<evidence type="ECO:0000259" key="6">
    <source>
        <dbReference type="Pfam" id="PF05699"/>
    </source>
</evidence>
<keyword evidence="8" id="KW-1185">Reference proteome</keyword>
<proteinExistence type="predicted"/>
<keyword evidence="3" id="KW-0863">Zinc-finger</keyword>